<comment type="pathway">
    <text evidence="4 11">Purine metabolism; AMP biosynthesis via salvage pathway; AMP from adenine: step 1/1.</text>
</comment>
<comment type="similarity">
    <text evidence="5 11">Belongs to the purine/pyrimidine phosphoribosyltransferase family.</text>
</comment>
<evidence type="ECO:0000259" key="12">
    <source>
        <dbReference type="Pfam" id="PF00156"/>
    </source>
</evidence>
<keyword evidence="10 11" id="KW-0660">Purine salvage</keyword>
<dbReference type="eggNOG" id="COG0503">
    <property type="taxonomic scope" value="Bacteria"/>
</dbReference>
<dbReference type="SUPFAM" id="SSF53271">
    <property type="entry name" value="PRTase-like"/>
    <property type="match status" value="1"/>
</dbReference>
<dbReference type="GO" id="GO:0044209">
    <property type="term" value="P:AMP salvage"/>
    <property type="evidence" value="ECO:0007669"/>
    <property type="project" value="UniProtKB-UniRule"/>
</dbReference>
<evidence type="ECO:0000256" key="8">
    <source>
        <dbReference type="ARBA" id="ARBA00022676"/>
    </source>
</evidence>
<keyword evidence="7 11" id="KW-0963">Cytoplasm</keyword>
<dbReference type="RefSeq" id="WP_023576479.1">
    <property type="nucleotide sequence ID" value="NZ_CBCSBQ010000016.1"/>
</dbReference>
<dbReference type="GO" id="GO:0006166">
    <property type="term" value="P:purine ribonucleoside salvage"/>
    <property type="evidence" value="ECO:0007669"/>
    <property type="project" value="UniProtKB-UniRule"/>
</dbReference>
<reference evidence="13 14" key="1">
    <citation type="submission" date="2016-10" db="EMBL/GenBank/DDBJ databases">
        <authorList>
            <person name="de Groot N.N."/>
        </authorList>
    </citation>
    <scope>NUCLEOTIDE SEQUENCE [LARGE SCALE GENOMIC DNA]</scope>
    <source>
        <strain evidence="13 14">CGMCC 1.3801</strain>
    </source>
</reference>
<dbReference type="NCBIfam" id="TIGR01090">
    <property type="entry name" value="apt"/>
    <property type="match status" value="1"/>
</dbReference>
<evidence type="ECO:0000256" key="9">
    <source>
        <dbReference type="ARBA" id="ARBA00022679"/>
    </source>
</evidence>
<evidence type="ECO:0000256" key="11">
    <source>
        <dbReference type="HAMAP-Rule" id="MF_00004"/>
    </source>
</evidence>
<dbReference type="UniPathway" id="UPA00588">
    <property type="reaction ID" value="UER00646"/>
</dbReference>
<evidence type="ECO:0000256" key="4">
    <source>
        <dbReference type="ARBA" id="ARBA00004659"/>
    </source>
</evidence>
<evidence type="ECO:0000256" key="7">
    <source>
        <dbReference type="ARBA" id="ARBA00022490"/>
    </source>
</evidence>
<dbReference type="FunFam" id="3.40.50.2020:FF:000021">
    <property type="entry name" value="Adenine phosphoribosyltransferase"/>
    <property type="match status" value="1"/>
</dbReference>
<evidence type="ECO:0000256" key="5">
    <source>
        <dbReference type="ARBA" id="ARBA00008391"/>
    </source>
</evidence>
<dbReference type="PANTHER" id="PTHR32315">
    <property type="entry name" value="ADENINE PHOSPHORIBOSYLTRANSFERASE"/>
    <property type="match status" value="1"/>
</dbReference>
<dbReference type="GO" id="GO:0002055">
    <property type="term" value="F:adenine binding"/>
    <property type="evidence" value="ECO:0007669"/>
    <property type="project" value="TreeGrafter"/>
</dbReference>
<dbReference type="Proteomes" id="UP000182124">
    <property type="component" value="Unassembled WGS sequence"/>
</dbReference>
<gene>
    <name evidence="11" type="primary">apt</name>
    <name evidence="13" type="ORF">SAMN02927925_00891</name>
</gene>
<evidence type="ECO:0000256" key="2">
    <source>
        <dbReference type="ARBA" id="ARBA00003968"/>
    </source>
</evidence>
<dbReference type="GO" id="GO:0006168">
    <property type="term" value="P:adenine salvage"/>
    <property type="evidence" value="ECO:0007669"/>
    <property type="project" value="InterPro"/>
</dbReference>
<dbReference type="STRING" id="329186.SAMN02927925_00891"/>
<dbReference type="InterPro" id="IPR000836">
    <property type="entry name" value="PRTase_dom"/>
</dbReference>
<feature type="domain" description="Phosphoribosyltransferase" evidence="12">
    <location>
        <begin position="40"/>
        <end position="148"/>
    </location>
</feature>
<comment type="function">
    <text evidence="2 11">Catalyzes a salvage reaction resulting in the formation of AMP, that is energically less costly than de novo synthesis.</text>
</comment>
<evidence type="ECO:0000256" key="3">
    <source>
        <dbReference type="ARBA" id="ARBA00004496"/>
    </source>
</evidence>
<accession>A0A1G4VF63</accession>
<dbReference type="GO" id="GO:0003999">
    <property type="term" value="F:adenine phosphoribosyltransferase activity"/>
    <property type="evidence" value="ECO:0007669"/>
    <property type="project" value="UniProtKB-UniRule"/>
</dbReference>
<dbReference type="InterPro" id="IPR005764">
    <property type="entry name" value="Ade_phspho_trans"/>
</dbReference>
<dbReference type="Pfam" id="PF00156">
    <property type="entry name" value="Pribosyltran"/>
    <property type="match status" value="1"/>
</dbReference>
<dbReference type="NCBIfam" id="NF002634">
    <property type="entry name" value="PRK02304.1-3"/>
    <property type="match status" value="1"/>
</dbReference>
<keyword evidence="9 11" id="KW-0808">Transferase</keyword>
<keyword evidence="8 11" id="KW-0328">Glycosyltransferase</keyword>
<name>A0A1G4VF63_9FLAO</name>
<comment type="subunit">
    <text evidence="11">Homodimer.</text>
</comment>
<evidence type="ECO:0000256" key="6">
    <source>
        <dbReference type="ARBA" id="ARBA00011893"/>
    </source>
</evidence>
<dbReference type="HAMAP" id="MF_00004">
    <property type="entry name" value="Aden_phosphoribosyltr"/>
    <property type="match status" value="1"/>
</dbReference>
<dbReference type="AlphaFoldDB" id="A0A1G4VF63"/>
<dbReference type="EC" id="2.4.2.7" evidence="6 11"/>
<dbReference type="InterPro" id="IPR050054">
    <property type="entry name" value="UPRTase/APRTase"/>
</dbReference>
<dbReference type="EMBL" id="FMTY01000002">
    <property type="protein sequence ID" value="SCX05808.1"/>
    <property type="molecule type" value="Genomic_DNA"/>
</dbReference>
<dbReference type="CDD" id="cd06223">
    <property type="entry name" value="PRTases_typeI"/>
    <property type="match status" value="1"/>
</dbReference>
<dbReference type="GO" id="GO:0005737">
    <property type="term" value="C:cytoplasm"/>
    <property type="evidence" value="ECO:0007669"/>
    <property type="project" value="UniProtKB-SubCell"/>
</dbReference>
<evidence type="ECO:0000256" key="1">
    <source>
        <dbReference type="ARBA" id="ARBA00000868"/>
    </source>
</evidence>
<dbReference type="Gene3D" id="3.40.50.2020">
    <property type="match status" value="1"/>
</dbReference>
<evidence type="ECO:0000256" key="10">
    <source>
        <dbReference type="ARBA" id="ARBA00022726"/>
    </source>
</evidence>
<sequence length="183" mass="20155">MSLHQYIRDIQDFPKEGIIFKDITPLLSSPEGTNECLALLINSLKGKKIDKVVGVESRGFFFATLLAHELNVGFVPVRKPKKLPFTTISASYKLEYGTDTLEIHTDAIKKGDRVLIHDDVLASGGTAQAVCELVDKLGGEIVQCNFLMELSYLNGRAKLGNHEIFAAMTYGADDKLHVADMKS</sequence>
<dbReference type="PANTHER" id="PTHR32315:SF3">
    <property type="entry name" value="ADENINE PHOSPHORIBOSYLTRANSFERASE"/>
    <property type="match status" value="1"/>
</dbReference>
<dbReference type="GO" id="GO:0016208">
    <property type="term" value="F:AMP binding"/>
    <property type="evidence" value="ECO:0007669"/>
    <property type="project" value="TreeGrafter"/>
</dbReference>
<evidence type="ECO:0000313" key="14">
    <source>
        <dbReference type="Proteomes" id="UP000182124"/>
    </source>
</evidence>
<organism evidence="13 14">
    <name type="scientific">Flavobacterium saliperosum</name>
    <dbReference type="NCBI Taxonomy" id="329186"/>
    <lineage>
        <taxon>Bacteria</taxon>
        <taxon>Pseudomonadati</taxon>
        <taxon>Bacteroidota</taxon>
        <taxon>Flavobacteriia</taxon>
        <taxon>Flavobacteriales</taxon>
        <taxon>Flavobacteriaceae</taxon>
        <taxon>Flavobacterium</taxon>
    </lineage>
</organism>
<evidence type="ECO:0000313" key="13">
    <source>
        <dbReference type="EMBL" id="SCX05808.1"/>
    </source>
</evidence>
<comment type="catalytic activity">
    <reaction evidence="1 11">
        <text>AMP + diphosphate = 5-phospho-alpha-D-ribose 1-diphosphate + adenine</text>
        <dbReference type="Rhea" id="RHEA:16609"/>
        <dbReference type="ChEBI" id="CHEBI:16708"/>
        <dbReference type="ChEBI" id="CHEBI:33019"/>
        <dbReference type="ChEBI" id="CHEBI:58017"/>
        <dbReference type="ChEBI" id="CHEBI:456215"/>
        <dbReference type="EC" id="2.4.2.7"/>
    </reaction>
</comment>
<dbReference type="InterPro" id="IPR029057">
    <property type="entry name" value="PRTase-like"/>
</dbReference>
<comment type="subcellular location">
    <subcellularLocation>
        <location evidence="3 11">Cytoplasm</location>
    </subcellularLocation>
</comment>
<proteinExistence type="inferred from homology"/>
<protein>
    <recommendedName>
        <fullName evidence="6 11">Adenine phosphoribosyltransferase</fullName>
        <shortName evidence="11">APRT</shortName>
        <ecNumber evidence="6 11">2.4.2.7</ecNumber>
    </recommendedName>
</protein>
<dbReference type="NCBIfam" id="NF002636">
    <property type="entry name" value="PRK02304.1-5"/>
    <property type="match status" value="1"/>
</dbReference>